<dbReference type="SUPFAM" id="SSF46785">
    <property type="entry name" value="Winged helix' DNA-binding domain"/>
    <property type="match status" value="1"/>
</dbReference>
<dbReference type="AlphaFoldDB" id="A0A841SPQ5"/>
<proteinExistence type="predicted"/>
<evidence type="ECO:0000313" key="5">
    <source>
        <dbReference type="EMBL" id="MBB6634413.1"/>
    </source>
</evidence>
<comment type="caution">
    <text evidence="5">The sequence shown here is derived from an EMBL/GenBank/DDBJ whole genome shotgun (WGS) entry which is preliminary data.</text>
</comment>
<organism evidence="5 6">
    <name type="scientific">Cohnella thailandensis</name>
    <dbReference type="NCBI Taxonomy" id="557557"/>
    <lineage>
        <taxon>Bacteria</taxon>
        <taxon>Bacillati</taxon>
        <taxon>Bacillota</taxon>
        <taxon>Bacilli</taxon>
        <taxon>Bacillales</taxon>
        <taxon>Paenibacillaceae</taxon>
        <taxon>Cohnella</taxon>
    </lineage>
</organism>
<dbReference type="RefSeq" id="WP_185119686.1">
    <property type="nucleotide sequence ID" value="NZ_JACJVQ010000006.1"/>
</dbReference>
<feature type="domain" description="HTH marR-type" evidence="4">
    <location>
        <begin position="1"/>
        <end position="126"/>
    </location>
</feature>
<gene>
    <name evidence="5" type="ORF">H7B67_09840</name>
</gene>
<protein>
    <submittedName>
        <fullName evidence="5">MarR family transcriptional regulator</fullName>
    </submittedName>
</protein>
<dbReference type="PROSITE" id="PS50995">
    <property type="entry name" value="HTH_MARR_2"/>
    <property type="match status" value="1"/>
</dbReference>
<dbReference type="PANTHER" id="PTHR42756">
    <property type="entry name" value="TRANSCRIPTIONAL REGULATOR, MARR"/>
    <property type="match status" value="1"/>
</dbReference>
<dbReference type="Pfam" id="PF01047">
    <property type="entry name" value="MarR"/>
    <property type="match status" value="1"/>
</dbReference>
<dbReference type="GO" id="GO:0003700">
    <property type="term" value="F:DNA-binding transcription factor activity"/>
    <property type="evidence" value="ECO:0007669"/>
    <property type="project" value="InterPro"/>
</dbReference>
<dbReference type="InterPro" id="IPR036390">
    <property type="entry name" value="WH_DNA-bd_sf"/>
</dbReference>
<dbReference type="EMBL" id="JACJVQ010000006">
    <property type="protein sequence ID" value="MBB6634413.1"/>
    <property type="molecule type" value="Genomic_DNA"/>
</dbReference>
<name>A0A841SPQ5_9BACL</name>
<evidence type="ECO:0000313" key="6">
    <source>
        <dbReference type="Proteomes" id="UP000535838"/>
    </source>
</evidence>
<evidence type="ECO:0000256" key="3">
    <source>
        <dbReference type="ARBA" id="ARBA00023163"/>
    </source>
</evidence>
<keyword evidence="1" id="KW-0805">Transcription regulation</keyword>
<dbReference type="SMART" id="SM00347">
    <property type="entry name" value="HTH_MARR"/>
    <property type="match status" value="1"/>
</dbReference>
<dbReference type="InterPro" id="IPR036388">
    <property type="entry name" value="WH-like_DNA-bd_sf"/>
</dbReference>
<evidence type="ECO:0000256" key="1">
    <source>
        <dbReference type="ARBA" id="ARBA00023015"/>
    </source>
</evidence>
<accession>A0A841SPQ5</accession>
<keyword evidence="6" id="KW-1185">Reference proteome</keyword>
<dbReference type="PANTHER" id="PTHR42756:SF1">
    <property type="entry name" value="TRANSCRIPTIONAL REPRESSOR OF EMRAB OPERON"/>
    <property type="match status" value="1"/>
</dbReference>
<dbReference type="Proteomes" id="UP000535838">
    <property type="component" value="Unassembled WGS sequence"/>
</dbReference>
<evidence type="ECO:0000259" key="4">
    <source>
        <dbReference type="PROSITE" id="PS50995"/>
    </source>
</evidence>
<evidence type="ECO:0000256" key="2">
    <source>
        <dbReference type="ARBA" id="ARBA00023125"/>
    </source>
</evidence>
<sequence length="135" mass="15664">MRHVLKNHRSHVDRLIRDYDVYPGQPPLLLRLSDTDGLSQRELADSKGVKPATLTVMLQRMEKTGLIRRAADEKDQRVTRVYLTEKGRGASEAVKQAMEEVEARCFEGFLPEEKLLLRRFLLQMKDNLTTWTPED</sequence>
<keyword evidence="3" id="KW-0804">Transcription</keyword>
<dbReference type="PRINTS" id="PR00598">
    <property type="entry name" value="HTHMARR"/>
</dbReference>
<dbReference type="Gene3D" id="1.10.10.10">
    <property type="entry name" value="Winged helix-like DNA-binding domain superfamily/Winged helix DNA-binding domain"/>
    <property type="match status" value="1"/>
</dbReference>
<dbReference type="GO" id="GO:0003677">
    <property type="term" value="F:DNA binding"/>
    <property type="evidence" value="ECO:0007669"/>
    <property type="project" value="UniProtKB-KW"/>
</dbReference>
<reference evidence="5 6" key="1">
    <citation type="submission" date="2020-08" db="EMBL/GenBank/DDBJ databases">
        <title>Cohnella phylogeny.</title>
        <authorList>
            <person name="Dunlap C."/>
        </authorList>
    </citation>
    <scope>NUCLEOTIDE SEQUENCE [LARGE SCALE GENOMIC DNA]</scope>
    <source>
        <strain evidence="5 6">DSM 25241</strain>
    </source>
</reference>
<keyword evidence="2" id="KW-0238">DNA-binding</keyword>
<dbReference type="InterPro" id="IPR000835">
    <property type="entry name" value="HTH_MarR-typ"/>
</dbReference>